<feature type="domain" description="HD/PDEase" evidence="1">
    <location>
        <begin position="23"/>
        <end position="139"/>
    </location>
</feature>
<dbReference type="RefSeq" id="WP_014215755.1">
    <property type="nucleotide sequence ID" value="NC_016605.1"/>
</dbReference>
<accession>G8PE76</accession>
<dbReference type="Pfam" id="PF01966">
    <property type="entry name" value="HD"/>
    <property type="match status" value="1"/>
</dbReference>
<dbReference type="InterPro" id="IPR006674">
    <property type="entry name" value="HD_domain"/>
</dbReference>
<dbReference type="Proteomes" id="UP000005444">
    <property type="component" value="Chromosome"/>
</dbReference>
<evidence type="ECO:0000259" key="1">
    <source>
        <dbReference type="SMART" id="SM00471"/>
    </source>
</evidence>
<gene>
    <name evidence="2" type="ordered locus">PECL_1335</name>
</gene>
<reference evidence="2 3" key="1">
    <citation type="journal article" date="2012" name="J. Bacteriol.">
        <title>Complete Genome Sequence of the Beer Spoilage Organism Pediococcus claussenii ATCC BAA-344T.</title>
        <authorList>
            <person name="Pittet V."/>
            <person name="Abegunde T."/>
            <person name="Marfleet T."/>
            <person name="Haakensen M."/>
            <person name="Morrow K."/>
            <person name="Jayaprakash T."/>
            <person name="Schroeder K."/>
            <person name="Trost B."/>
            <person name="Byrns S."/>
            <person name="Bergsveinson J."/>
            <person name="Kusalik A."/>
            <person name="Ziola B."/>
        </authorList>
    </citation>
    <scope>NUCLEOTIDE SEQUENCE [LARGE SCALE GENOMIC DNA]</scope>
    <source>
        <strain evidence="2 3">ATCC BAA-344</strain>
    </source>
</reference>
<dbReference type="PANTHER" id="PTHR33594:SF1">
    <property type="entry name" value="HD_PDEASE DOMAIN-CONTAINING PROTEIN"/>
    <property type="match status" value="1"/>
</dbReference>
<dbReference type="SMART" id="SM00471">
    <property type="entry name" value="HDc"/>
    <property type="match status" value="1"/>
</dbReference>
<name>G8PE76_PEDCP</name>
<dbReference type="InterPro" id="IPR003607">
    <property type="entry name" value="HD/PDEase_dom"/>
</dbReference>
<evidence type="ECO:0000313" key="3">
    <source>
        <dbReference type="Proteomes" id="UP000005444"/>
    </source>
</evidence>
<sequence length="217" mass="25020">MILSSEQTKLIDQHVKDRLGNDFTGHDYAHILRVVKMAKKLAKSQAGIDLGVVTAAAYLHDVIDEKLVKSTEDAEKQLSLFMQRIGVSQADIDQIFDIITHMSYAKNLEERYELSAEGNIVQDADRLDAIGAIGIGRVFYYGGSHEHVIYDPKIAPRKHMTHDQYRENETVINHFYEKLLKLADLMNTEEAKRIAQRRTVVMQEFLEEFDLEWNQER</sequence>
<dbReference type="CDD" id="cd00077">
    <property type="entry name" value="HDc"/>
    <property type="match status" value="1"/>
</dbReference>
<dbReference type="EMBL" id="CP003137">
    <property type="protein sequence ID" value="AEV95561.1"/>
    <property type="molecule type" value="Genomic_DNA"/>
</dbReference>
<dbReference type="PANTHER" id="PTHR33594">
    <property type="entry name" value="SUPERFAMILY HYDROLASE, PUTATIVE (AFU_ORTHOLOGUE AFUA_1G03035)-RELATED"/>
    <property type="match status" value="1"/>
</dbReference>
<dbReference type="Gene3D" id="1.10.472.50">
    <property type="entry name" value="HD-domain/PDEase-like"/>
    <property type="match status" value="1"/>
</dbReference>
<organism evidence="2 3">
    <name type="scientific">Pediococcus claussenii (strain ATCC BAA-344 / DSM 14800 / JCM 18046 / KCTC 3811 / LMG 21948 / P06)</name>
    <dbReference type="NCBI Taxonomy" id="701521"/>
    <lineage>
        <taxon>Bacteria</taxon>
        <taxon>Bacillati</taxon>
        <taxon>Bacillota</taxon>
        <taxon>Bacilli</taxon>
        <taxon>Lactobacillales</taxon>
        <taxon>Lactobacillaceae</taxon>
        <taxon>Pediococcus</taxon>
    </lineage>
</organism>
<protein>
    <recommendedName>
        <fullName evidence="1">HD/PDEase domain-containing protein</fullName>
    </recommendedName>
</protein>
<dbReference type="STRING" id="701521.PECL_1335"/>
<evidence type="ECO:0000313" key="2">
    <source>
        <dbReference type="EMBL" id="AEV95561.1"/>
    </source>
</evidence>
<dbReference type="PATRIC" id="fig|701521.8.peg.1240"/>
<dbReference type="Gene3D" id="1.20.58.1910">
    <property type="match status" value="1"/>
</dbReference>
<dbReference type="HOGENOM" id="CLU_036524_2_2_9"/>
<dbReference type="SUPFAM" id="SSF109604">
    <property type="entry name" value="HD-domain/PDEase-like"/>
    <property type="match status" value="1"/>
</dbReference>
<proteinExistence type="predicted"/>
<dbReference type="AlphaFoldDB" id="G8PE76"/>
<keyword evidence="3" id="KW-1185">Reference proteome</keyword>
<dbReference type="KEGG" id="pce:PECL_1335"/>
<dbReference type="eggNOG" id="COG1418">
    <property type="taxonomic scope" value="Bacteria"/>
</dbReference>